<name>A0A1F5YN96_9BACT</name>
<gene>
    <name evidence="1" type="ORF">A2Z33_05550</name>
</gene>
<protein>
    <recommendedName>
        <fullName evidence="3">Glycosyl transferase family 1 domain-containing protein</fullName>
    </recommendedName>
</protein>
<dbReference type="Gene3D" id="3.40.50.2000">
    <property type="entry name" value="Glycogen Phosphorylase B"/>
    <property type="match status" value="1"/>
</dbReference>
<reference evidence="1 2" key="1">
    <citation type="journal article" date="2016" name="Nat. Commun.">
        <title>Thousands of microbial genomes shed light on interconnected biogeochemical processes in an aquifer system.</title>
        <authorList>
            <person name="Anantharaman K."/>
            <person name="Brown C.T."/>
            <person name="Hug L.A."/>
            <person name="Sharon I."/>
            <person name="Castelle C.J."/>
            <person name="Probst A.J."/>
            <person name="Thomas B.C."/>
            <person name="Singh A."/>
            <person name="Wilkins M.J."/>
            <person name="Karaoz U."/>
            <person name="Brodie E.L."/>
            <person name="Williams K.H."/>
            <person name="Hubbard S.S."/>
            <person name="Banfield J.F."/>
        </authorList>
    </citation>
    <scope>NUCLEOTIDE SEQUENCE [LARGE SCALE GENOMIC DNA]</scope>
</reference>
<dbReference type="Pfam" id="PF13692">
    <property type="entry name" value="Glyco_trans_1_4"/>
    <property type="match status" value="1"/>
</dbReference>
<comment type="caution">
    <text evidence="1">The sequence shown here is derived from an EMBL/GenBank/DDBJ whole genome shotgun (WGS) entry which is preliminary data.</text>
</comment>
<sequence length="398" mass="46369">MIKKPHQEEKVSVSMPKSCVIVCHDWTPGPPHRLRDFLIRQGCERLLFIGHRNRYITDNPVKSSYFEVWENGRLARRVSFPVYQLPELFQYIADSILTIYWTIRLGFGKSDYFFGAGNLNTVVGILLRFIKCTRFVIYYVIDFADMRFGSNWVRRIYRELDRFAARFADTTWNFSGSMIAYRMQIWGKTFVHQQVVPHGSDPSGKLLPSNQIRRRDLVYLGIIRQEQGLDIVIESMPGLIRQYPDCQLHIIGAGPYQNQLVSKVKRLRLKYAIRLYGYVKDENKIIRKLARSGIGVAMYSQDHSYSSRTDSGKIKSYLSAGLPVITTVSAGTERVENQAKFIYRCGNDIGEFTRTVQNIFRMSDTDYRSLRRRILAWAGKNTWDGIFRQAFEDFPDRQ</sequence>
<dbReference type="SUPFAM" id="SSF53756">
    <property type="entry name" value="UDP-Glycosyltransferase/glycogen phosphorylase"/>
    <property type="match status" value="1"/>
</dbReference>
<evidence type="ECO:0000313" key="1">
    <source>
        <dbReference type="EMBL" id="OGG01678.1"/>
    </source>
</evidence>
<dbReference type="PANTHER" id="PTHR12526">
    <property type="entry name" value="GLYCOSYLTRANSFERASE"/>
    <property type="match status" value="1"/>
</dbReference>
<proteinExistence type="predicted"/>
<evidence type="ECO:0008006" key="3">
    <source>
        <dbReference type="Google" id="ProtNLM"/>
    </source>
</evidence>
<accession>A0A1F5YN96</accession>
<dbReference type="AlphaFoldDB" id="A0A1F5YN96"/>
<evidence type="ECO:0000313" key="2">
    <source>
        <dbReference type="Proteomes" id="UP000178448"/>
    </source>
</evidence>
<dbReference type="STRING" id="1798374.A2Z33_05550"/>
<dbReference type="Proteomes" id="UP000178448">
    <property type="component" value="Unassembled WGS sequence"/>
</dbReference>
<organism evidence="1 2">
    <name type="scientific">Candidatus Gottesmanbacteria bacterium RBG_16_52_11</name>
    <dbReference type="NCBI Taxonomy" id="1798374"/>
    <lineage>
        <taxon>Bacteria</taxon>
        <taxon>Candidatus Gottesmaniibacteriota</taxon>
    </lineage>
</organism>
<dbReference type="EMBL" id="MFJD01000011">
    <property type="protein sequence ID" value="OGG01678.1"/>
    <property type="molecule type" value="Genomic_DNA"/>
</dbReference>